<feature type="domain" description="BTB" evidence="1">
    <location>
        <begin position="13"/>
        <end position="88"/>
    </location>
</feature>
<dbReference type="Pfam" id="PF00651">
    <property type="entry name" value="BTB"/>
    <property type="match status" value="1"/>
</dbReference>
<reference evidence="2" key="1">
    <citation type="submission" date="2023-03" db="EMBL/GenBank/DDBJ databases">
        <title>Massive genome expansion in bonnet fungi (Mycena s.s.) driven by repeated elements and novel gene families across ecological guilds.</title>
        <authorList>
            <consortium name="Lawrence Berkeley National Laboratory"/>
            <person name="Harder C.B."/>
            <person name="Miyauchi S."/>
            <person name="Viragh M."/>
            <person name="Kuo A."/>
            <person name="Thoen E."/>
            <person name="Andreopoulos B."/>
            <person name="Lu D."/>
            <person name="Skrede I."/>
            <person name="Drula E."/>
            <person name="Henrissat B."/>
            <person name="Morin E."/>
            <person name="Kohler A."/>
            <person name="Barry K."/>
            <person name="LaButti K."/>
            <person name="Morin E."/>
            <person name="Salamov A."/>
            <person name="Lipzen A."/>
            <person name="Mereny Z."/>
            <person name="Hegedus B."/>
            <person name="Baldrian P."/>
            <person name="Stursova M."/>
            <person name="Weitz H."/>
            <person name="Taylor A."/>
            <person name="Grigoriev I.V."/>
            <person name="Nagy L.G."/>
            <person name="Martin F."/>
            <person name="Kauserud H."/>
        </authorList>
    </citation>
    <scope>NUCLEOTIDE SEQUENCE</scope>
    <source>
        <strain evidence="2">CBHHK067</strain>
    </source>
</reference>
<proteinExistence type="predicted"/>
<accession>A0AAD7DRN5</accession>
<sequence>MNYNIRVDDLWFSNDTLVLKADEKVFRVSKSLLAMRSSVFRDMVAFPSPTIEDAEIIEGSPVVLLHDSADSVEVFLRAIFDSSYFMPPPARVELHSVLSILRLSHKYDVQYLFLRALQHLSVRYGPSSLDNYRGREDSDHIIYAEDGARCYLAIISALREVEALWLLPVAYYTASTCTEEALRSTIAHGAAENVVQTCLVAQSHIMRGSGAMYRFLARPSAECANRKGCAELRLRSLDLYFDFLHGRDLLCPLDYWSDSDWEDLSSVGWCERCVSHGQEIHRAELQDFWDSLPSIYALPPWAELNAMKDAVMDGTQVGLP</sequence>
<dbReference type="Gene3D" id="3.30.710.10">
    <property type="entry name" value="Potassium Channel Kv1.1, Chain A"/>
    <property type="match status" value="1"/>
</dbReference>
<dbReference type="PROSITE" id="PS50097">
    <property type="entry name" value="BTB"/>
    <property type="match status" value="1"/>
</dbReference>
<dbReference type="InterPro" id="IPR000210">
    <property type="entry name" value="BTB/POZ_dom"/>
</dbReference>
<dbReference type="EMBL" id="JARKIE010000030">
    <property type="protein sequence ID" value="KAJ7697454.1"/>
    <property type="molecule type" value="Genomic_DNA"/>
</dbReference>
<comment type="caution">
    <text evidence="2">The sequence shown here is derived from an EMBL/GenBank/DDBJ whole genome shotgun (WGS) entry which is preliminary data.</text>
</comment>
<dbReference type="SMART" id="SM00225">
    <property type="entry name" value="BTB"/>
    <property type="match status" value="1"/>
</dbReference>
<keyword evidence="3" id="KW-1185">Reference proteome</keyword>
<dbReference type="AlphaFoldDB" id="A0AAD7DRN5"/>
<name>A0AAD7DRN5_MYCRO</name>
<evidence type="ECO:0000313" key="2">
    <source>
        <dbReference type="EMBL" id="KAJ7697454.1"/>
    </source>
</evidence>
<dbReference type="CDD" id="cd18186">
    <property type="entry name" value="BTB_POZ_ZBTB_KLHL-like"/>
    <property type="match status" value="1"/>
</dbReference>
<dbReference type="SUPFAM" id="SSF54695">
    <property type="entry name" value="POZ domain"/>
    <property type="match status" value="1"/>
</dbReference>
<evidence type="ECO:0000313" key="3">
    <source>
        <dbReference type="Proteomes" id="UP001221757"/>
    </source>
</evidence>
<evidence type="ECO:0000259" key="1">
    <source>
        <dbReference type="PROSITE" id="PS50097"/>
    </source>
</evidence>
<gene>
    <name evidence="2" type="ORF">B0H17DRAFT_1197509</name>
</gene>
<protein>
    <recommendedName>
        <fullName evidence="1">BTB domain-containing protein</fullName>
    </recommendedName>
</protein>
<dbReference type="InterPro" id="IPR011333">
    <property type="entry name" value="SKP1/BTB/POZ_sf"/>
</dbReference>
<dbReference type="Proteomes" id="UP001221757">
    <property type="component" value="Unassembled WGS sequence"/>
</dbReference>
<organism evidence="2 3">
    <name type="scientific">Mycena rosella</name>
    <name type="common">Pink bonnet</name>
    <name type="synonym">Agaricus rosellus</name>
    <dbReference type="NCBI Taxonomy" id="1033263"/>
    <lineage>
        <taxon>Eukaryota</taxon>
        <taxon>Fungi</taxon>
        <taxon>Dikarya</taxon>
        <taxon>Basidiomycota</taxon>
        <taxon>Agaricomycotina</taxon>
        <taxon>Agaricomycetes</taxon>
        <taxon>Agaricomycetidae</taxon>
        <taxon>Agaricales</taxon>
        <taxon>Marasmiineae</taxon>
        <taxon>Mycenaceae</taxon>
        <taxon>Mycena</taxon>
    </lineage>
</organism>